<keyword evidence="1" id="KW-1133">Transmembrane helix</keyword>
<evidence type="ECO:0000256" key="1">
    <source>
        <dbReference type="SAM" id="Phobius"/>
    </source>
</evidence>
<keyword evidence="1" id="KW-0472">Membrane</keyword>
<gene>
    <name evidence="2" type="ORF">CTLFYP3_02058</name>
</gene>
<protein>
    <submittedName>
        <fullName evidence="2">Uncharacterized protein</fullName>
    </submittedName>
</protein>
<reference evidence="2" key="1">
    <citation type="submission" date="2019-11" db="EMBL/GenBank/DDBJ databases">
        <authorList>
            <person name="Feng L."/>
        </authorList>
    </citation>
    <scope>NUCLEOTIDE SEQUENCE</scope>
    <source>
        <strain evidence="2">CTertiumLFYP3</strain>
    </source>
</reference>
<sequence>MKLKQRLINQKIHKLIFNITQSSVLGSDFCLGMYWLRLGLSFLICILSAINLFNSNKLKYKDKYK</sequence>
<feature type="transmembrane region" description="Helical" evidence="1">
    <location>
        <begin position="34"/>
        <end position="53"/>
    </location>
</feature>
<dbReference type="EMBL" id="CACRTO010000020">
    <property type="protein sequence ID" value="VYU32297.1"/>
    <property type="molecule type" value="Genomic_DNA"/>
</dbReference>
<name>A0A6N3E3K0_9CLOT</name>
<proteinExistence type="predicted"/>
<dbReference type="AlphaFoldDB" id="A0A6N3E3K0"/>
<organism evidence="2">
    <name type="scientific">Clostridium tertium</name>
    <dbReference type="NCBI Taxonomy" id="1559"/>
    <lineage>
        <taxon>Bacteria</taxon>
        <taxon>Bacillati</taxon>
        <taxon>Bacillota</taxon>
        <taxon>Clostridia</taxon>
        <taxon>Eubacteriales</taxon>
        <taxon>Clostridiaceae</taxon>
        <taxon>Clostridium</taxon>
    </lineage>
</organism>
<evidence type="ECO:0000313" key="2">
    <source>
        <dbReference type="EMBL" id="VYU32297.1"/>
    </source>
</evidence>
<keyword evidence="1" id="KW-0812">Transmembrane</keyword>
<accession>A0A6N3E3K0</accession>